<feature type="domain" description="DUF58" evidence="2">
    <location>
        <begin position="207"/>
        <end position="385"/>
    </location>
</feature>
<dbReference type="PANTHER" id="PTHR33608">
    <property type="entry name" value="BLL2464 PROTEIN"/>
    <property type="match status" value="1"/>
</dbReference>
<evidence type="ECO:0000259" key="2">
    <source>
        <dbReference type="Pfam" id="PF01882"/>
    </source>
</evidence>
<proteinExistence type="predicted"/>
<evidence type="ECO:0000313" key="4">
    <source>
        <dbReference type="Proteomes" id="UP001595555"/>
    </source>
</evidence>
<organism evidence="3 4">
    <name type="scientific">Cellvibrio fontiphilus</name>
    <dbReference type="NCBI Taxonomy" id="1815559"/>
    <lineage>
        <taxon>Bacteria</taxon>
        <taxon>Pseudomonadati</taxon>
        <taxon>Pseudomonadota</taxon>
        <taxon>Gammaproteobacteria</taxon>
        <taxon>Cellvibrionales</taxon>
        <taxon>Cellvibrionaceae</taxon>
        <taxon>Cellvibrio</taxon>
    </lineage>
</organism>
<dbReference type="Pfam" id="PF01882">
    <property type="entry name" value="DUF58"/>
    <property type="match status" value="1"/>
</dbReference>
<sequence>MRRKWIPSSTLIAAFALLGAAIFINAFSQGYFNLGLANYLPATLFGGLIIIVLLDFILSRRLPPVEISREVAGNLAVDKWATVTLRIKHGFHQATHIKVFDGVPNSADHQNLPLHIELQPQHHSRTEYQLRPLVRGATEINPAHIEFASPLGLWAIRYWTGDVTPIKVYPDFVAIANYSILATENHTSQMGIKKRQRRGEGMEFHQLRDYRDGDSLRQLDWKATARRQKLMARDYQDERDQQIVLMIDSGRRMRAKDDELNHFDHALNAMLLVSYIALRQGDNISLLSFGSEGNQKHRWIPPQKGVERIKNLLNGIYDLQPSQATADYITAAEKLSILQPKRSLIILVTNSRDEDNQELLMAVNLLKKRHLVMVVNIREQILDQLTDTPVRDFDDALHYAGVQQFIHQRNESHQQLTASGIYAIDCTANELAVRVANAYWEIKGARVL</sequence>
<dbReference type="InterPro" id="IPR036465">
    <property type="entry name" value="vWFA_dom_sf"/>
</dbReference>
<dbReference type="PANTHER" id="PTHR33608:SF3">
    <property type="entry name" value="SLR2013 PROTEIN"/>
    <property type="match status" value="1"/>
</dbReference>
<dbReference type="Proteomes" id="UP001595555">
    <property type="component" value="Unassembled WGS sequence"/>
</dbReference>
<dbReference type="RefSeq" id="WP_378119093.1">
    <property type="nucleotide sequence ID" value="NZ_JBHRTF010000004.1"/>
</dbReference>
<dbReference type="EMBL" id="JBHRTF010000004">
    <property type="protein sequence ID" value="MFC3116125.1"/>
    <property type="molecule type" value="Genomic_DNA"/>
</dbReference>
<dbReference type="SUPFAM" id="SSF53300">
    <property type="entry name" value="vWA-like"/>
    <property type="match status" value="1"/>
</dbReference>
<accession>A0ABV7FFV6</accession>
<protein>
    <submittedName>
        <fullName evidence="3">DUF58 domain-containing protein</fullName>
    </submittedName>
</protein>
<dbReference type="Gene3D" id="3.40.50.410">
    <property type="entry name" value="von Willebrand factor, type A domain"/>
    <property type="match status" value="1"/>
</dbReference>
<keyword evidence="1" id="KW-0472">Membrane</keyword>
<evidence type="ECO:0000313" key="3">
    <source>
        <dbReference type="EMBL" id="MFC3116125.1"/>
    </source>
</evidence>
<feature type="transmembrane region" description="Helical" evidence="1">
    <location>
        <begin position="38"/>
        <end position="58"/>
    </location>
</feature>
<keyword evidence="1" id="KW-0812">Transmembrane</keyword>
<reference evidence="4" key="1">
    <citation type="journal article" date="2019" name="Int. J. Syst. Evol. Microbiol.">
        <title>The Global Catalogue of Microorganisms (GCM) 10K type strain sequencing project: providing services to taxonomists for standard genome sequencing and annotation.</title>
        <authorList>
            <consortium name="The Broad Institute Genomics Platform"/>
            <consortium name="The Broad Institute Genome Sequencing Center for Infectious Disease"/>
            <person name="Wu L."/>
            <person name="Ma J."/>
        </authorList>
    </citation>
    <scope>NUCLEOTIDE SEQUENCE [LARGE SCALE GENOMIC DNA]</scope>
    <source>
        <strain evidence="4">KCTC 52237</strain>
    </source>
</reference>
<gene>
    <name evidence="3" type="ORF">ACFODX_11195</name>
</gene>
<keyword evidence="1" id="KW-1133">Transmembrane helix</keyword>
<keyword evidence="4" id="KW-1185">Reference proteome</keyword>
<comment type="caution">
    <text evidence="3">The sequence shown here is derived from an EMBL/GenBank/DDBJ whole genome shotgun (WGS) entry which is preliminary data.</text>
</comment>
<name>A0ABV7FFV6_9GAMM</name>
<evidence type="ECO:0000256" key="1">
    <source>
        <dbReference type="SAM" id="Phobius"/>
    </source>
</evidence>
<dbReference type="InterPro" id="IPR002881">
    <property type="entry name" value="DUF58"/>
</dbReference>